<feature type="domain" description="AMP-binding enzyme C-terminal" evidence="6">
    <location>
        <begin position="460"/>
        <end position="535"/>
    </location>
</feature>
<dbReference type="PANTHER" id="PTHR43859:SF4">
    <property type="entry name" value="BUTANOATE--COA LIGASE AAE1-RELATED"/>
    <property type="match status" value="1"/>
</dbReference>
<sequence length="555" mass="60459">MTAPFPPREYEAVGVDGLTRTSANWMPLDPVHFLEHAVRCHPDKTAVIHGYRRLSYRQFHERVCRLAAALQQQGICPGETVAILAPNVPAMLEAHFAVPMLGAILNPINTRLDAETIAFHLQHGGARLLLADTEYGEVVATARARLGRVLPVVDIADLPTCPRVGEWEYEAMLAAADVAQFVPPQRDEWQAVSLQYTSGTTGDPKGVVYHARGAYLNALSNLIASRLDADSVYLWTLPMFHCNGWTYPWAVTAACGTHVCLRQLDTAAVFRLIAEEKVTHMHGAPVVLNMLIHAPEHHKRRFQHSVQIGVGGAAPPSTVIAGMAAMGFRVVHLYGTTESYGPATVCAWQPAWSRLSSEERARMMARQGVPMLAQGALMVADPATLEPVPQDGETMGEVMLRGHAIMKGYLDNPGASARALAGGFYHTGDLAVWHPDGYIEIRDRARDIIISGGENISSLEVEEVLCRHPDILEAAVVAVADVRWGEVPCAFISLKEGAGRLAADDVVAFCRARMAHFKAPRHVIFGPLSKTATGKVQKYLLRQQAQTVLQAGART</sequence>
<evidence type="ECO:0000259" key="5">
    <source>
        <dbReference type="Pfam" id="PF00501"/>
    </source>
</evidence>
<comment type="similarity">
    <text evidence="1">Belongs to the ATP-dependent AMP-binding enzyme family.</text>
</comment>
<evidence type="ECO:0000256" key="1">
    <source>
        <dbReference type="ARBA" id="ARBA00006432"/>
    </source>
</evidence>
<dbReference type="FunFam" id="3.30.300.30:FF:000008">
    <property type="entry name" value="2,3-dihydroxybenzoate-AMP ligase"/>
    <property type="match status" value="1"/>
</dbReference>
<dbReference type="InterPro" id="IPR025110">
    <property type="entry name" value="AMP-bd_C"/>
</dbReference>
<dbReference type="Gene3D" id="3.30.300.30">
    <property type="match status" value="1"/>
</dbReference>
<keyword evidence="3" id="KW-0276">Fatty acid metabolism</keyword>
<evidence type="ECO:0000313" key="8">
    <source>
        <dbReference type="Proteomes" id="UP000580043"/>
    </source>
</evidence>
<keyword evidence="4" id="KW-0443">Lipid metabolism</keyword>
<evidence type="ECO:0000256" key="4">
    <source>
        <dbReference type="ARBA" id="ARBA00023098"/>
    </source>
</evidence>
<dbReference type="Gene3D" id="3.40.50.12780">
    <property type="entry name" value="N-terminal domain of ligase-like"/>
    <property type="match status" value="1"/>
</dbReference>
<dbReference type="InterPro" id="IPR000873">
    <property type="entry name" value="AMP-dep_synth/lig_dom"/>
</dbReference>
<dbReference type="SUPFAM" id="SSF56801">
    <property type="entry name" value="Acetyl-CoA synthetase-like"/>
    <property type="match status" value="1"/>
</dbReference>
<dbReference type="PANTHER" id="PTHR43859">
    <property type="entry name" value="ACYL-ACTIVATING ENZYME"/>
    <property type="match status" value="1"/>
</dbReference>
<keyword evidence="2" id="KW-0436">Ligase</keyword>
<gene>
    <name evidence="7" type="ORF">HHL15_03155</name>
</gene>
<evidence type="ECO:0000256" key="3">
    <source>
        <dbReference type="ARBA" id="ARBA00022832"/>
    </source>
</evidence>
<keyword evidence="8" id="KW-1185">Reference proteome</keyword>
<reference evidence="7 8" key="1">
    <citation type="submission" date="2020-04" db="EMBL/GenBank/DDBJ databases">
        <title>Zoogloea sp. G-4-1-14 isolated from soil.</title>
        <authorList>
            <person name="Dahal R.H."/>
        </authorList>
    </citation>
    <scope>NUCLEOTIDE SEQUENCE [LARGE SCALE GENOMIC DNA]</scope>
    <source>
        <strain evidence="7 8">G-4-1-14</strain>
    </source>
</reference>
<dbReference type="CDD" id="cd12118">
    <property type="entry name" value="ttLC_FACS_AEE21_like"/>
    <property type="match status" value="1"/>
</dbReference>
<dbReference type="GO" id="GO:0016874">
    <property type="term" value="F:ligase activity"/>
    <property type="evidence" value="ECO:0007669"/>
    <property type="project" value="UniProtKB-KW"/>
</dbReference>
<dbReference type="Pfam" id="PF13193">
    <property type="entry name" value="AMP-binding_C"/>
    <property type="match status" value="1"/>
</dbReference>
<feature type="domain" description="AMP-dependent synthetase/ligase" evidence="5">
    <location>
        <begin position="34"/>
        <end position="410"/>
    </location>
</feature>
<dbReference type="InterPro" id="IPR045851">
    <property type="entry name" value="AMP-bd_C_sf"/>
</dbReference>
<dbReference type="NCBIfam" id="NF006020">
    <property type="entry name" value="PRK08162.1"/>
    <property type="match status" value="1"/>
</dbReference>
<proteinExistence type="inferred from homology"/>
<dbReference type="AlphaFoldDB" id="A0A848G0Y6"/>
<evidence type="ECO:0000259" key="6">
    <source>
        <dbReference type="Pfam" id="PF13193"/>
    </source>
</evidence>
<dbReference type="EMBL" id="JABBGA010000002">
    <property type="protein sequence ID" value="NML24725.1"/>
    <property type="molecule type" value="Genomic_DNA"/>
</dbReference>
<evidence type="ECO:0000313" key="7">
    <source>
        <dbReference type="EMBL" id="NML24725.1"/>
    </source>
</evidence>
<dbReference type="PROSITE" id="PS00455">
    <property type="entry name" value="AMP_BINDING"/>
    <property type="match status" value="1"/>
</dbReference>
<dbReference type="Pfam" id="PF00501">
    <property type="entry name" value="AMP-binding"/>
    <property type="match status" value="1"/>
</dbReference>
<dbReference type="RefSeq" id="WP_169144375.1">
    <property type="nucleotide sequence ID" value="NZ_JABBGA010000002.1"/>
</dbReference>
<comment type="caution">
    <text evidence="7">The sequence shown here is derived from an EMBL/GenBank/DDBJ whole genome shotgun (WGS) entry which is preliminary data.</text>
</comment>
<dbReference type="Proteomes" id="UP000580043">
    <property type="component" value="Unassembled WGS sequence"/>
</dbReference>
<evidence type="ECO:0000256" key="2">
    <source>
        <dbReference type="ARBA" id="ARBA00022598"/>
    </source>
</evidence>
<name>A0A848G0Y6_9RHOO</name>
<dbReference type="GO" id="GO:0006631">
    <property type="term" value="P:fatty acid metabolic process"/>
    <property type="evidence" value="ECO:0007669"/>
    <property type="project" value="UniProtKB-KW"/>
</dbReference>
<accession>A0A848G0Y6</accession>
<dbReference type="InterPro" id="IPR042099">
    <property type="entry name" value="ANL_N_sf"/>
</dbReference>
<dbReference type="InterPro" id="IPR020845">
    <property type="entry name" value="AMP-binding_CS"/>
</dbReference>
<protein>
    <submittedName>
        <fullName evidence="7">AMP-binding protein</fullName>
    </submittedName>
</protein>
<organism evidence="7 8">
    <name type="scientific">Zoogloea dura</name>
    <dbReference type="NCBI Taxonomy" id="2728840"/>
    <lineage>
        <taxon>Bacteria</taxon>
        <taxon>Pseudomonadati</taxon>
        <taxon>Pseudomonadota</taxon>
        <taxon>Betaproteobacteria</taxon>
        <taxon>Rhodocyclales</taxon>
        <taxon>Zoogloeaceae</taxon>
        <taxon>Zoogloea</taxon>
    </lineage>
</organism>